<name>A0A1R3JMK5_9ROSI</name>
<dbReference type="AlphaFoldDB" id="A0A1R3JMK5"/>
<evidence type="ECO:0000313" key="4">
    <source>
        <dbReference type="EMBL" id="OMO96109.1"/>
    </source>
</evidence>
<dbReference type="Pfam" id="PF03107">
    <property type="entry name" value="C1_2"/>
    <property type="match status" value="1"/>
</dbReference>
<dbReference type="Proteomes" id="UP000187203">
    <property type="component" value="Unassembled WGS sequence"/>
</dbReference>
<dbReference type="SUPFAM" id="SSF57889">
    <property type="entry name" value="Cysteine-rich domain"/>
    <property type="match status" value="1"/>
</dbReference>
<comment type="caution">
    <text evidence="4">The sequence shown here is derived from an EMBL/GenBank/DDBJ whole genome shotgun (WGS) entry which is preliminary data.</text>
</comment>
<dbReference type="STRING" id="93759.A0A1R3JMK5"/>
<evidence type="ECO:0000259" key="3">
    <source>
        <dbReference type="Pfam" id="PF03107"/>
    </source>
</evidence>
<protein>
    <recommendedName>
        <fullName evidence="3">DC1 domain-containing protein</fullName>
    </recommendedName>
</protein>
<sequence>MVKSNCHIHPLSLEDSFVEDDSGEYYCDACEEERHPKDHVYFCKKCLFLGHIECVLSMVKETAATLEELIEEQQSNEENAEMEPVSVNDC</sequence>
<evidence type="ECO:0000256" key="1">
    <source>
        <dbReference type="ARBA" id="ARBA00022737"/>
    </source>
</evidence>
<accession>A0A1R3JMK5</accession>
<keyword evidence="2" id="KW-0175">Coiled coil</keyword>
<dbReference type="InterPro" id="IPR046349">
    <property type="entry name" value="C1-like_sf"/>
</dbReference>
<organism evidence="4 5">
    <name type="scientific">Corchorus olitorius</name>
    <dbReference type="NCBI Taxonomy" id="93759"/>
    <lineage>
        <taxon>Eukaryota</taxon>
        <taxon>Viridiplantae</taxon>
        <taxon>Streptophyta</taxon>
        <taxon>Embryophyta</taxon>
        <taxon>Tracheophyta</taxon>
        <taxon>Spermatophyta</taxon>
        <taxon>Magnoliopsida</taxon>
        <taxon>eudicotyledons</taxon>
        <taxon>Gunneridae</taxon>
        <taxon>Pentapetalae</taxon>
        <taxon>rosids</taxon>
        <taxon>malvids</taxon>
        <taxon>Malvales</taxon>
        <taxon>Malvaceae</taxon>
        <taxon>Grewioideae</taxon>
        <taxon>Apeibeae</taxon>
        <taxon>Corchorus</taxon>
    </lineage>
</organism>
<reference evidence="5" key="1">
    <citation type="submission" date="2013-09" db="EMBL/GenBank/DDBJ databases">
        <title>Corchorus olitorius genome sequencing.</title>
        <authorList>
            <person name="Alam M."/>
            <person name="Haque M.S."/>
            <person name="Islam M.S."/>
            <person name="Emdad E.M."/>
            <person name="Islam M.M."/>
            <person name="Ahmed B."/>
            <person name="Halim A."/>
            <person name="Hossen Q.M.M."/>
            <person name="Hossain M.Z."/>
            <person name="Ahmed R."/>
            <person name="Khan M.M."/>
            <person name="Islam R."/>
            <person name="Rashid M.M."/>
            <person name="Khan S.A."/>
            <person name="Rahman M.S."/>
            <person name="Alam M."/>
            <person name="Yahiya A.S."/>
            <person name="Khan M.S."/>
            <person name="Azam M.S."/>
            <person name="Haque T."/>
            <person name="Lashkar M.Z.H."/>
            <person name="Akhand A.I."/>
            <person name="Morshed G."/>
            <person name="Roy S."/>
            <person name="Uddin K.S."/>
            <person name="Rabeya T."/>
            <person name="Hossain A.S."/>
            <person name="Chowdhury A."/>
            <person name="Snigdha A.R."/>
            <person name="Mortoza M.S."/>
            <person name="Matin S.A."/>
            <person name="Hoque S.M.E."/>
            <person name="Islam M.K."/>
            <person name="Roy D.K."/>
            <person name="Haider R."/>
            <person name="Moosa M.M."/>
            <person name="Elias S.M."/>
            <person name="Hasan A.M."/>
            <person name="Jahan S."/>
            <person name="Shafiuddin M."/>
            <person name="Mahmood N."/>
            <person name="Shommy N.S."/>
        </authorList>
    </citation>
    <scope>NUCLEOTIDE SEQUENCE [LARGE SCALE GENOMIC DNA]</scope>
    <source>
        <strain evidence="5">cv. O-4</strain>
    </source>
</reference>
<feature type="domain" description="DC1" evidence="3">
    <location>
        <begin position="6"/>
        <end position="55"/>
    </location>
</feature>
<proteinExistence type="predicted"/>
<dbReference type="OrthoDB" id="1884766at2759"/>
<keyword evidence="5" id="KW-1185">Reference proteome</keyword>
<dbReference type="PANTHER" id="PTHR32410:SF203">
    <property type="entry name" value="CYSTEINE_HISTIDINE-RICH C1 DOMAIN FAMILY PROTEIN"/>
    <property type="match status" value="1"/>
</dbReference>
<feature type="coiled-coil region" evidence="2">
    <location>
        <begin position="56"/>
        <end position="83"/>
    </location>
</feature>
<dbReference type="PANTHER" id="PTHR32410">
    <property type="entry name" value="CYSTEINE/HISTIDINE-RICH C1 DOMAIN FAMILY PROTEIN"/>
    <property type="match status" value="1"/>
</dbReference>
<gene>
    <name evidence="4" type="ORF">COLO4_15505</name>
</gene>
<dbReference type="InterPro" id="IPR004146">
    <property type="entry name" value="DC1"/>
</dbReference>
<dbReference type="EMBL" id="AWUE01015692">
    <property type="protein sequence ID" value="OMO96109.1"/>
    <property type="molecule type" value="Genomic_DNA"/>
</dbReference>
<keyword evidence="1" id="KW-0677">Repeat</keyword>
<dbReference type="InterPro" id="IPR053192">
    <property type="entry name" value="Vacuole_Formation_Reg"/>
</dbReference>
<evidence type="ECO:0000313" key="5">
    <source>
        <dbReference type="Proteomes" id="UP000187203"/>
    </source>
</evidence>
<evidence type="ECO:0000256" key="2">
    <source>
        <dbReference type="SAM" id="Coils"/>
    </source>
</evidence>